<dbReference type="InterPro" id="IPR000330">
    <property type="entry name" value="SNF2_N"/>
</dbReference>
<evidence type="ECO:0000259" key="7">
    <source>
        <dbReference type="SMART" id="SM00487"/>
    </source>
</evidence>
<feature type="region of interest" description="Disordered" evidence="6">
    <location>
        <begin position="1"/>
        <end position="23"/>
    </location>
</feature>
<dbReference type="SMART" id="SM00487">
    <property type="entry name" value="DEXDc"/>
    <property type="match status" value="1"/>
</dbReference>
<dbReference type="GO" id="GO:0008094">
    <property type="term" value="F:ATP-dependent activity, acting on DNA"/>
    <property type="evidence" value="ECO:0007669"/>
    <property type="project" value="TreeGrafter"/>
</dbReference>
<evidence type="ECO:0000256" key="6">
    <source>
        <dbReference type="SAM" id="MobiDB-lite"/>
    </source>
</evidence>
<evidence type="ECO:0000256" key="4">
    <source>
        <dbReference type="ARBA" id="ARBA00022801"/>
    </source>
</evidence>
<organism evidence="8 9">
    <name type="scientific">Penicillium alfredii</name>
    <dbReference type="NCBI Taxonomy" id="1506179"/>
    <lineage>
        <taxon>Eukaryota</taxon>
        <taxon>Fungi</taxon>
        <taxon>Dikarya</taxon>
        <taxon>Ascomycota</taxon>
        <taxon>Pezizomycotina</taxon>
        <taxon>Eurotiomycetes</taxon>
        <taxon>Eurotiomycetidae</taxon>
        <taxon>Eurotiales</taxon>
        <taxon>Aspergillaceae</taxon>
        <taxon>Penicillium</taxon>
    </lineage>
</organism>
<dbReference type="InterPro" id="IPR038718">
    <property type="entry name" value="SNF2-like_sf"/>
</dbReference>
<gene>
    <name evidence="8" type="ORF">NUU61_008673</name>
</gene>
<dbReference type="RefSeq" id="XP_056507491.1">
    <property type="nucleotide sequence ID" value="XM_056659198.1"/>
</dbReference>
<evidence type="ECO:0000313" key="9">
    <source>
        <dbReference type="Proteomes" id="UP001141434"/>
    </source>
</evidence>
<accession>A0A9W9ELU6</accession>
<dbReference type="GO" id="GO:0005634">
    <property type="term" value="C:nucleus"/>
    <property type="evidence" value="ECO:0007669"/>
    <property type="project" value="TreeGrafter"/>
</dbReference>
<dbReference type="InterPro" id="IPR027417">
    <property type="entry name" value="P-loop_NTPase"/>
</dbReference>
<dbReference type="GO" id="GO:0005524">
    <property type="term" value="F:ATP binding"/>
    <property type="evidence" value="ECO:0007669"/>
    <property type="project" value="UniProtKB-KW"/>
</dbReference>
<dbReference type="Pfam" id="PF00176">
    <property type="entry name" value="SNF2-rel_dom"/>
    <property type="match status" value="1"/>
</dbReference>
<comment type="caution">
    <text evidence="8">The sequence shown here is derived from an EMBL/GenBank/DDBJ whole genome shotgun (WGS) entry which is preliminary data.</text>
</comment>
<dbReference type="GO" id="GO:0016787">
    <property type="term" value="F:hydrolase activity"/>
    <property type="evidence" value="ECO:0007669"/>
    <property type="project" value="UniProtKB-KW"/>
</dbReference>
<dbReference type="InterPro" id="IPR001525">
    <property type="entry name" value="C5_MeTfrase"/>
</dbReference>
<dbReference type="InterPro" id="IPR050628">
    <property type="entry name" value="SNF2_RAD54_helicase_TF"/>
</dbReference>
<dbReference type="InterPro" id="IPR014001">
    <property type="entry name" value="Helicase_ATP-bd"/>
</dbReference>
<feature type="domain" description="Helicase ATP-binding" evidence="7">
    <location>
        <begin position="1110"/>
        <end position="1522"/>
    </location>
</feature>
<keyword evidence="3" id="KW-0547">Nucleotide-binding</keyword>
<reference evidence="8" key="1">
    <citation type="submission" date="2022-11" db="EMBL/GenBank/DDBJ databases">
        <authorList>
            <person name="Petersen C."/>
        </authorList>
    </citation>
    <scope>NUCLEOTIDE SEQUENCE</scope>
    <source>
        <strain evidence="8">IBT 34128</strain>
    </source>
</reference>
<feature type="region of interest" description="Disordered" evidence="6">
    <location>
        <begin position="1752"/>
        <end position="1795"/>
    </location>
</feature>
<reference evidence="8" key="2">
    <citation type="journal article" date="2023" name="IMA Fungus">
        <title>Comparative genomic study of the Penicillium genus elucidates a diverse pangenome and 15 lateral gene transfer events.</title>
        <authorList>
            <person name="Petersen C."/>
            <person name="Sorensen T."/>
            <person name="Nielsen M.R."/>
            <person name="Sondergaard T.E."/>
            <person name="Sorensen J.L."/>
            <person name="Fitzpatrick D.A."/>
            <person name="Frisvad J.C."/>
            <person name="Nielsen K.L."/>
        </authorList>
    </citation>
    <scope>NUCLEOTIDE SEQUENCE</scope>
    <source>
        <strain evidence="8">IBT 34128</strain>
    </source>
</reference>
<dbReference type="InterPro" id="IPR049730">
    <property type="entry name" value="SNF2/RAD54-like_C"/>
</dbReference>
<keyword evidence="4" id="KW-0378">Hydrolase</keyword>
<evidence type="ECO:0000313" key="8">
    <source>
        <dbReference type="EMBL" id="KAJ5084094.1"/>
    </source>
</evidence>
<dbReference type="GeneID" id="81398367"/>
<dbReference type="CDD" id="cd18793">
    <property type="entry name" value="SF2_C_SNF"/>
    <property type="match status" value="1"/>
</dbReference>
<dbReference type="PANTHER" id="PTHR45626:SF26">
    <property type="entry name" value="FAMILY HELICASE, PUTATIVE (AFU_ORTHOLOGUE AFUA_2G09120)-RELATED"/>
    <property type="match status" value="1"/>
</dbReference>
<dbReference type="OrthoDB" id="423221at2759"/>
<sequence length="2090" mass="234692">MPGTRKENRVKKGLEQATASQEPAWDEIPELVRSAPLGPNRYFDWELPPLHKLEDIFKDLADKALTQGFADVLSHLGQRPLRVATMCSGTESPLLALEMIQRALGPGLDLRISHLFSCEIVPFKQAYIERNFRPPIIFRDILELGCDEARTAYGSLEAVPGKLDILVAGTACVDFSLLNNSKKSIEECGESGGTFRGLLRYAEKYRPRLIVQENVRSAPWNQFAEYWQSIGYFSVFAALDTKSFYIPQTRERGYMICIDISRLQHVGMFKDPKSDVDAKMLSKQLLGVINGFKRTASSPAGMFLLGEENRRLEQVEKDLSIRGEIASDRAEISWDRYQVRHQRHRDELELGNERPISRSQSYNVCRPPDFYWKGYFKTQCERVWETLDIFFLKMLAQGFDMSFKERWVDLSQGVDRSNSGKGSSAFGVAGCLTPHGMPFVTTRGGPLCGIEALALQGLPLDRMLLTRETHSNHQDLAGNAMTSTVVGAVMLAALIVGQKVLDKGTESIELQETLTAAQSLVQKKDSHTLVNSNIEIAQVCTVDQDQLRAKAVSSARCCICERQTGVKADIVECILCGYTGCSTCSGNPSHSFQPSEISRTPPLDFIVCLKGLLPMQLKLSGISGEVIDGLKEHLPKNTCLGNFWDQYVEVFTLALSDQIRFVDINRAEHWKAEYEGRHSILRLDISADRLQWLFFAKPPPTAPSRSLIREALSKPVARMTPIPGSLIDGKWEVGSPISVMFTLQTSGTGTQVRSFQSECGLQEAELRDSQVWSHLCVGAADEDIQHLDLDIRGLYTLLPDCGTALGTLYKKEATDSSSAVYLFLDPTKIGHPDKDSCVFSLEHSRIPGYARRMTIVEFSYKWRALKVTSTSTNVDAFYRPWYKAPEAKLSPYAGSEVTYRSLKAGTCVSIGAKDCHDTCISLISLSASAATFNLPDNPSPWQELDPVSCATALKDLAWLAPKISSWSPFQGWNEIDIASVSPHGDGLICGMCYPPMPKVIWGRDKRGRIVPYEDPKGAATFERAVKHKPIPFVVFRQVNENGIGEYHIMLNVQSLVHQAYGKLVGNMKSGGPAVFWRLIPNAYDMERQERSGFTLLNNKSDTPSRQPPHFRQPLRNEQLRSLAWMMSQEAEDIEPFVEEETEEAVLPLMPWRAEAKVTMPKTIRGGVLADEVGYGKTAIILALIDAQFESDKSRQAAPDDTELIPSNATLIVVPGNVFSQWDSEIGKFLDDQYHVLCIGTHAKLANTSIHEIQTADIILLSWAILKSPSYYSAMQHFTGTPRAPEKAGRNFDNWFQDAHSSLKDRVNKLRKEGPEAFLRDVRARRLHLKEDQANLTYVPSQRLRGQAYTLANQGREEAGFRESSGTQTSATDEETKPDDAEPVLDDAETEYDDSDTENHGSRRNGKRKCGQQEAKGTRPKWNDRQTFNIHQSNESQDWRTVKHPILHAFKFNRLVIDEYTYSGEEKQISFLYLAARSKWILSGTPALAEFADVKSIARYLDAHLGIDDDGDAPTQNTRLKFIRKNHTAVEAFQLFQPPHSNAWYDNRHRHAQSFLNRFARQNMAEIDHIPLDTHLVLSQMSSAEQKAYVMLYSRLVAQKGQRRKINNPDDDPQISGLNEILTSSQSAHETLVKCCTATRLKDVPWSSDKCESQIATQKRICSDLWNKLEILFRQAVVVWSQCNTYSWQATEILDGVFVTEFGGPDTVKRATTLIETCYSSCREWIEAEEYRDIMTKVDARFTKVTKTAAIANTKKAQAKTTKSKSKETEPRQPSRKRVKQSAESPTKDDHSELQAKAEKTVKKALLTEMSHSIKELVKTERDIRFFQTMRDFQKTTKTPECEGCKDTPSNKSELRVIRSCGHIHCLNCIERTALNNECLTRGCTGSTVPSKLIPCVDGERNGIGSSKINKLVEIIQQTPVDELVLLFIQFAELEVIASQALTAAKIEHRVSKSRNTNAIRDFIEPKSTKKGGQPSRPKVLILRLGSSMAAGLNLQCANHVIFLSPLLKATQYEWESGMTQAIGRVRRYGQKRHVHVYHLLAKHAADVNIFQERHGQILVERDGEPVMVSPEEVSGNDVVRCQGEPLDFEQ</sequence>
<dbReference type="GO" id="GO:0008168">
    <property type="term" value="F:methyltransferase activity"/>
    <property type="evidence" value="ECO:0007669"/>
    <property type="project" value="UniProtKB-KW"/>
</dbReference>
<dbReference type="EMBL" id="JAPMSZ010000011">
    <property type="protein sequence ID" value="KAJ5084094.1"/>
    <property type="molecule type" value="Genomic_DNA"/>
</dbReference>
<feature type="compositionally biased region" description="Basic and acidic residues" evidence="6">
    <location>
        <begin position="1785"/>
        <end position="1795"/>
    </location>
</feature>
<dbReference type="Gene3D" id="3.40.50.300">
    <property type="entry name" value="P-loop containing nucleotide triphosphate hydrolases"/>
    <property type="match status" value="1"/>
</dbReference>
<feature type="region of interest" description="Disordered" evidence="6">
    <location>
        <begin position="1354"/>
        <end position="1427"/>
    </location>
</feature>
<dbReference type="InterPro" id="IPR029063">
    <property type="entry name" value="SAM-dependent_MTases_sf"/>
</dbReference>
<dbReference type="GO" id="GO:0032259">
    <property type="term" value="P:methylation"/>
    <property type="evidence" value="ECO:0007669"/>
    <property type="project" value="UniProtKB-KW"/>
</dbReference>
<keyword evidence="1 8" id="KW-0489">Methyltransferase</keyword>
<keyword evidence="9" id="KW-1185">Reference proteome</keyword>
<dbReference type="Pfam" id="PF00145">
    <property type="entry name" value="DNA_methylase"/>
    <property type="match status" value="1"/>
</dbReference>
<keyword evidence="2" id="KW-0808">Transferase</keyword>
<dbReference type="Proteomes" id="UP001141434">
    <property type="component" value="Unassembled WGS sequence"/>
</dbReference>
<dbReference type="Gene3D" id="3.40.50.10810">
    <property type="entry name" value="Tandem AAA-ATPase domain"/>
    <property type="match status" value="1"/>
</dbReference>
<protein>
    <submittedName>
        <fullName evidence="8">C-5 cytosine methyltransferase</fullName>
    </submittedName>
</protein>
<proteinExistence type="predicted"/>
<evidence type="ECO:0000256" key="2">
    <source>
        <dbReference type="ARBA" id="ARBA00022679"/>
    </source>
</evidence>
<feature type="compositionally biased region" description="Acidic residues" evidence="6">
    <location>
        <begin position="1380"/>
        <end position="1395"/>
    </location>
</feature>
<dbReference type="PANTHER" id="PTHR45626">
    <property type="entry name" value="TRANSCRIPTION TERMINATION FACTOR 2-RELATED"/>
    <property type="match status" value="1"/>
</dbReference>
<feature type="compositionally biased region" description="Basic and acidic residues" evidence="6">
    <location>
        <begin position="1"/>
        <end position="14"/>
    </location>
</feature>
<dbReference type="GO" id="GO:0006281">
    <property type="term" value="P:DNA repair"/>
    <property type="evidence" value="ECO:0007669"/>
    <property type="project" value="TreeGrafter"/>
</dbReference>
<evidence type="ECO:0000256" key="5">
    <source>
        <dbReference type="ARBA" id="ARBA00022840"/>
    </source>
</evidence>
<dbReference type="Gene3D" id="3.40.50.150">
    <property type="entry name" value="Vaccinia Virus protein VP39"/>
    <property type="match status" value="1"/>
</dbReference>
<name>A0A9W9ELU6_9EURO</name>
<dbReference type="SUPFAM" id="SSF52540">
    <property type="entry name" value="P-loop containing nucleoside triphosphate hydrolases"/>
    <property type="match status" value="2"/>
</dbReference>
<evidence type="ECO:0000256" key="1">
    <source>
        <dbReference type="ARBA" id="ARBA00022603"/>
    </source>
</evidence>
<evidence type="ECO:0000256" key="3">
    <source>
        <dbReference type="ARBA" id="ARBA00022741"/>
    </source>
</evidence>
<keyword evidence="5" id="KW-0067">ATP-binding</keyword>
<dbReference type="SUPFAM" id="SSF53335">
    <property type="entry name" value="S-adenosyl-L-methionine-dependent methyltransferases"/>
    <property type="match status" value="1"/>
</dbReference>